<sequence length="88" mass="10216">MRHNDNGCAILLSYNISAMKKNYDQIHISERHIQRYNILRLTLSGHSNSKNYHKPHMKNDKCATNKVKKEIGLTVLTRPYTTSQMTIS</sequence>
<evidence type="ECO:0000313" key="1">
    <source>
        <dbReference type="EMBL" id="PQM43547.1"/>
    </source>
</evidence>
<dbReference type="GeneID" id="36292704"/>
<reference evidence="1" key="1">
    <citation type="submission" date="2016-03" db="EMBL/GenBank/DDBJ databases">
        <title>Updated assembly of Pseudogymnoascus destructans, the fungus causing white-nose syndrome of bats.</title>
        <authorList>
            <person name="Palmer J.M."/>
            <person name="Drees K.P."/>
            <person name="Foster J.T."/>
            <person name="Lindner D.L."/>
        </authorList>
    </citation>
    <scope>NUCLEOTIDE SEQUENCE [LARGE SCALE GENOMIC DNA]</scope>
    <source>
        <strain evidence="1">20631-21</strain>
    </source>
</reference>
<accession>A0A2P6FGN9</accession>
<gene>
    <name evidence="1" type="ORF">VC83_09674</name>
</gene>
<protein>
    <submittedName>
        <fullName evidence="1">Uncharacterized protein</fullName>
    </submittedName>
</protein>
<dbReference type="EMBL" id="KV441410">
    <property type="protein sequence ID" value="PQM43547.1"/>
    <property type="molecule type" value="Genomic_DNA"/>
</dbReference>
<organism evidence="1">
    <name type="scientific">Pseudogymnoascus destructans</name>
    <dbReference type="NCBI Taxonomy" id="655981"/>
    <lineage>
        <taxon>Eukaryota</taxon>
        <taxon>Fungi</taxon>
        <taxon>Dikarya</taxon>
        <taxon>Ascomycota</taxon>
        <taxon>Pezizomycotina</taxon>
        <taxon>Leotiomycetes</taxon>
        <taxon>Thelebolales</taxon>
        <taxon>Thelebolaceae</taxon>
        <taxon>Pseudogymnoascus</taxon>
    </lineage>
</organism>
<dbReference type="Proteomes" id="UP000077154">
    <property type="component" value="Unassembled WGS sequence"/>
</dbReference>
<dbReference type="AlphaFoldDB" id="A0A2P6FGN9"/>
<dbReference type="RefSeq" id="XP_024328855.1">
    <property type="nucleotide sequence ID" value="XM_024473087.1"/>
</dbReference>
<proteinExistence type="predicted"/>
<dbReference type="VEuPathDB" id="FungiDB:GMDG_01768"/>
<name>A0A2P6FGN9_9PEZI</name>